<dbReference type="OrthoDB" id="260519at2759"/>
<evidence type="ECO:0000256" key="12">
    <source>
        <dbReference type="ARBA" id="ARBA00038168"/>
    </source>
</evidence>
<name>A0A7R9BNL9_9CRUS</name>
<proteinExistence type="inferred from homology"/>
<dbReference type="InterPro" id="IPR001199">
    <property type="entry name" value="Cyt_B5-like_heme/steroid-bd"/>
</dbReference>
<keyword evidence="9 14" id="KW-0408">Iron</keyword>
<evidence type="ECO:0000256" key="1">
    <source>
        <dbReference type="ARBA" id="ARBA00004131"/>
    </source>
</evidence>
<evidence type="ECO:0000256" key="11">
    <source>
        <dbReference type="ARBA" id="ARBA00037877"/>
    </source>
</evidence>
<keyword evidence="2" id="KW-0813">Transport</keyword>
<dbReference type="PROSITE" id="PS50255">
    <property type="entry name" value="CYTOCHROME_B5_2"/>
    <property type="match status" value="1"/>
</dbReference>
<dbReference type="InterPro" id="IPR050668">
    <property type="entry name" value="Cytochrome_b5"/>
</dbReference>
<comment type="subcellular location">
    <subcellularLocation>
        <location evidence="1">Endoplasmic reticulum membrane</location>
        <topology evidence="1">Single-pass membrane protein</topology>
        <orientation evidence="1">Cytoplasmic side</orientation>
    </subcellularLocation>
    <subcellularLocation>
        <location evidence="11">Microsome membrane</location>
        <topology evidence="11">Single-pass membrane protein</topology>
        <orientation evidence="11">Cytoplasmic side</orientation>
    </subcellularLocation>
</comment>
<dbReference type="EMBL" id="OA883355">
    <property type="protein sequence ID" value="CAD7278687.1"/>
    <property type="molecule type" value="Genomic_DNA"/>
</dbReference>
<evidence type="ECO:0000256" key="4">
    <source>
        <dbReference type="ARBA" id="ARBA00022692"/>
    </source>
</evidence>
<keyword evidence="10" id="KW-0472">Membrane</keyword>
<evidence type="ECO:0000256" key="10">
    <source>
        <dbReference type="ARBA" id="ARBA00023136"/>
    </source>
</evidence>
<dbReference type="Gene3D" id="3.10.120.10">
    <property type="entry name" value="Cytochrome b5-like heme/steroid binding domain"/>
    <property type="match status" value="1"/>
</dbReference>
<dbReference type="SUPFAM" id="SSF55856">
    <property type="entry name" value="Cytochrome b5-like heme/steroid binding domain"/>
    <property type="match status" value="1"/>
</dbReference>
<dbReference type="FunFam" id="3.10.120.10:FF:000002">
    <property type="entry name" value="Cytochrome b5 type B"/>
    <property type="match status" value="1"/>
</dbReference>
<dbReference type="PRINTS" id="PR00363">
    <property type="entry name" value="CYTOCHROMEB5"/>
</dbReference>
<sequence length="140" mass="15723">MASTSEQSESKTLKTFTLAEVAGKNKEEACLIVIHDKVYDVKSFLDEHPGGEEVLLEQAGKVATEAFEDVGHSTDARDLMKTYLVGEITEEEKQRTKEKLLKWTKDPVPESGWKQWLLPMAVAIVGSLLFRLYASRHEAN</sequence>
<dbReference type="PROSITE" id="PS00191">
    <property type="entry name" value="CYTOCHROME_B5_1"/>
    <property type="match status" value="1"/>
</dbReference>
<evidence type="ECO:0000256" key="3">
    <source>
        <dbReference type="ARBA" id="ARBA00022617"/>
    </source>
</evidence>
<keyword evidence="6" id="KW-0256">Endoplasmic reticulum</keyword>
<gene>
    <name evidence="16" type="ORF">NMOB1V02_LOCUS6385</name>
</gene>
<evidence type="ECO:0000259" key="15">
    <source>
        <dbReference type="PROSITE" id="PS50255"/>
    </source>
</evidence>
<dbReference type="AlphaFoldDB" id="A0A7R9BNL9"/>
<feature type="domain" description="Cytochrome b5 heme-binding" evidence="15">
    <location>
        <begin position="13"/>
        <end position="89"/>
    </location>
</feature>
<dbReference type="PANTHER" id="PTHR19359:SF150">
    <property type="entry name" value="CYTOCHROME B5"/>
    <property type="match status" value="1"/>
</dbReference>
<evidence type="ECO:0000256" key="14">
    <source>
        <dbReference type="RuleBase" id="RU362121"/>
    </source>
</evidence>
<dbReference type="Proteomes" id="UP000678499">
    <property type="component" value="Unassembled WGS sequence"/>
</dbReference>
<dbReference type="PANTHER" id="PTHR19359">
    <property type="entry name" value="CYTOCHROME B5"/>
    <property type="match status" value="1"/>
</dbReference>
<evidence type="ECO:0000256" key="8">
    <source>
        <dbReference type="ARBA" id="ARBA00022982"/>
    </source>
</evidence>
<dbReference type="SMART" id="SM01117">
    <property type="entry name" value="Cyt-b5"/>
    <property type="match status" value="1"/>
</dbReference>
<evidence type="ECO:0000313" key="16">
    <source>
        <dbReference type="EMBL" id="CAD7278687.1"/>
    </source>
</evidence>
<evidence type="ECO:0000256" key="9">
    <source>
        <dbReference type="ARBA" id="ARBA00023004"/>
    </source>
</evidence>
<dbReference type="Pfam" id="PF00173">
    <property type="entry name" value="Cyt-b5"/>
    <property type="match status" value="1"/>
</dbReference>
<keyword evidence="4" id="KW-0812">Transmembrane</keyword>
<keyword evidence="7" id="KW-0492">Microsome</keyword>
<keyword evidence="3 14" id="KW-0349">Heme</keyword>
<protein>
    <recommendedName>
        <fullName evidence="13">Cytochrome b5</fullName>
    </recommendedName>
</protein>
<keyword evidence="17" id="KW-1185">Reference proteome</keyword>
<dbReference type="InterPro" id="IPR018506">
    <property type="entry name" value="Cyt_B5_heme-BS"/>
</dbReference>
<evidence type="ECO:0000256" key="6">
    <source>
        <dbReference type="ARBA" id="ARBA00022824"/>
    </source>
</evidence>
<dbReference type="GO" id="GO:0046872">
    <property type="term" value="F:metal ion binding"/>
    <property type="evidence" value="ECO:0007669"/>
    <property type="project" value="UniProtKB-UniRule"/>
</dbReference>
<keyword evidence="8" id="KW-0249">Electron transport</keyword>
<comment type="similarity">
    <text evidence="12 14">Belongs to the cytochrome b5 family.</text>
</comment>
<dbReference type="GO" id="GO:0020037">
    <property type="term" value="F:heme binding"/>
    <property type="evidence" value="ECO:0007669"/>
    <property type="project" value="UniProtKB-UniRule"/>
</dbReference>
<evidence type="ECO:0000313" key="17">
    <source>
        <dbReference type="Proteomes" id="UP000678499"/>
    </source>
</evidence>
<organism evidence="16">
    <name type="scientific">Notodromas monacha</name>
    <dbReference type="NCBI Taxonomy" id="399045"/>
    <lineage>
        <taxon>Eukaryota</taxon>
        <taxon>Metazoa</taxon>
        <taxon>Ecdysozoa</taxon>
        <taxon>Arthropoda</taxon>
        <taxon>Crustacea</taxon>
        <taxon>Oligostraca</taxon>
        <taxon>Ostracoda</taxon>
        <taxon>Podocopa</taxon>
        <taxon>Podocopida</taxon>
        <taxon>Cypridocopina</taxon>
        <taxon>Cypridoidea</taxon>
        <taxon>Cyprididae</taxon>
        <taxon>Notodromas</taxon>
    </lineage>
</organism>
<evidence type="ECO:0000256" key="13">
    <source>
        <dbReference type="ARBA" id="ARBA00039806"/>
    </source>
</evidence>
<accession>A0A7R9BNL9</accession>
<evidence type="ECO:0000256" key="5">
    <source>
        <dbReference type="ARBA" id="ARBA00022723"/>
    </source>
</evidence>
<dbReference type="EMBL" id="CAJPEX010001318">
    <property type="protein sequence ID" value="CAG0918839.1"/>
    <property type="molecule type" value="Genomic_DNA"/>
</dbReference>
<reference evidence="16" key="1">
    <citation type="submission" date="2020-11" db="EMBL/GenBank/DDBJ databases">
        <authorList>
            <person name="Tran Van P."/>
        </authorList>
    </citation>
    <scope>NUCLEOTIDE SEQUENCE</scope>
</reference>
<dbReference type="InterPro" id="IPR036400">
    <property type="entry name" value="Cyt_B5-like_heme/steroid_sf"/>
</dbReference>
<dbReference type="GO" id="GO:0005789">
    <property type="term" value="C:endoplasmic reticulum membrane"/>
    <property type="evidence" value="ECO:0007669"/>
    <property type="project" value="UniProtKB-SubCell"/>
</dbReference>
<evidence type="ECO:0000256" key="7">
    <source>
        <dbReference type="ARBA" id="ARBA00022848"/>
    </source>
</evidence>
<evidence type="ECO:0000256" key="2">
    <source>
        <dbReference type="ARBA" id="ARBA00022448"/>
    </source>
</evidence>
<keyword evidence="5 14" id="KW-0479">Metal-binding</keyword>